<protein>
    <recommendedName>
        <fullName evidence="1">FAD dependent oxidoreductase domain-containing protein</fullName>
    </recommendedName>
</protein>
<evidence type="ECO:0000313" key="3">
    <source>
        <dbReference type="Proteomes" id="UP001476798"/>
    </source>
</evidence>
<accession>A0ABV0PM71</accession>
<dbReference type="Pfam" id="PF01266">
    <property type="entry name" value="DAO"/>
    <property type="match status" value="1"/>
</dbReference>
<dbReference type="Proteomes" id="UP001476798">
    <property type="component" value="Unassembled WGS sequence"/>
</dbReference>
<keyword evidence="3" id="KW-1185">Reference proteome</keyword>
<feature type="non-terminal residue" evidence="2">
    <location>
        <position position="185"/>
    </location>
</feature>
<dbReference type="EMBL" id="JAHRIO010080351">
    <property type="protein sequence ID" value="MEQ2184402.1"/>
    <property type="molecule type" value="Genomic_DNA"/>
</dbReference>
<comment type="caution">
    <text evidence="2">The sequence shown here is derived from an EMBL/GenBank/DDBJ whole genome shotgun (WGS) entry which is preliminary data.</text>
</comment>
<organism evidence="2 3">
    <name type="scientific">Goodea atripinnis</name>
    <dbReference type="NCBI Taxonomy" id="208336"/>
    <lineage>
        <taxon>Eukaryota</taxon>
        <taxon>Metazoa</taxon>
        <taxon>Chordata</taxon>
        <taxon>Craniata</taxon>
        <taxon>Vertebrata</taxon>
        <taxon>Euteleostomi</taxon>
        <taxon>Actinopterygii</taxon>
        <taxon>Neopterygii</taxon>
        <taxon>Teleostei</taxon>
        <taxon>Neoteleostei</taxon>
        <taxon>Acanthomorphata</taxon>
        <taxon>Ovalentaria</taxon>
        <taxon>Atherinomorphae</taxon>
        <taxon>Cyprinodontiformes</taxon>
        <taxon>Goodeidae</taxon>
        <taxon>Goodea</taxon>
    </lineage>
</organism>
<dbReference type="InterPro" id="IPR006076">
    <property type="entry name" value="FAD-dep_OxRdtase"/>
</dbReference>
<reference evidence="2 3" key="1">
    <citation type="submission" date="2021-06" db="EMBL/GenBank/DDBJ databases">
        <authorList>
            <person name="Palmer J.M."/>
        </authorList>
    </citation>
    <scope>NUCLEOTIDE SEQUENCE [LARGE SCALE GENOMIC DNA]</scope>
    <source>
        <strain evidence="2 3">GA_2019</strain>
        <tissue evidence="2">Muscle</tissue>
    </source>
</reference>
<dbReference type="Gene3D" id="3.50.50.60">
    <property type="entry name" value="FAD/NAD(P)-binding domain"/>
    <property type="match status" value="1"/>
</dbReference>
<evidence type="ECO:0000313" key="2">
    <source>
        <dbReference type="EMBL" id="MEQ2184402.1"/>
    </source>
</evidence>
<dbReference type="PANTHER" id="PTHR13847">
    <property type="entry name" value="SARCOSINE DEHYDROGENASE-RELATED"/>
    <property type="match status" value="1"/>
</dbReference>
<evidence type="ECO:0000259" key="1">
    <source>
        <dbReference type="Pfam" id="PF01266"/>
    </source>
</evidence>
<proteinExistence type="predicted"/>
<dbReference type="InterPro" id="IPR036188">
    <property type="entry name" value="FAD/NAD-bd_sf"/>
</dbReference>
<dbReference type="PANTHER" id="PTHR13847:SF187">
    <property type="entry name" value="DIMETHYLGLYCINE DEHYDROGENASE, MITOCHONDRIAL"/>
    <property type="match status" value="1"/>
</dbReference>
<gene>
    <name evidence="2" type="ORF">GOODEAATRI_007594</name>
</gene>
<dbReference type="SUPFAM" id="SSF51905">
    <property type="entry name" value="FAD/NAD(P)-binding domain"/>
    <property type="match status" value="1"/>
</dbReference>
<feature type="domain" description="FAD dependent oxidoreductase" evidence="1">
    <location>
        <begin position="56"/>
        <end position="181"/>
    </location>
</feature>
<name>A0ABV0PM71_9TELE</name>
<sequence>MSRILNLISIQLRKDFTACGGISRLPLRTISCTPSKHAEEGDASSVLRRRWKDTADTVIIGGGCVGVSLAYHLAKGGTKDVVLLEKSELTAGSTWHAAGLTTYYHPGINLKKVHFDSIKLYESLEAETGQAVGFHQPGSVRIASTAARVDEMKYQMTRTHWHVTPQYLIGPEKVQDLFPLLNIDK</sequence>